<dbReference type="EMBL" id="AJWY01009230">
    <property type="protein sequence ID" value="EKC58981.1"/>
    <property type="molecule type" value="Genomic_DNA"/>
</dbReference>
<gene>
    <name evidence="2" type="ORF">LEA_13600</name>
</gene>
<evidence type="ECO:0000259" key="1">
    <source>
        <dbReference type="Pfam" id="PF14021"/>
    </source>
</evidence>
<feature type="domain" description="TNT" evidence="1">
    <location>
        <begin position="8"/>
        <end position="58"/>
    </location>
</feature>
<dbReference type="Pfam" id="PF14021">
    <property type="entry name" value="TNT"/>
    <property type="match status" value="1"/>
</dbReference>
<comment type="caution">
    <text evidence="2">The sequence shown here is derived from an EMBL/GenBank/DDBJ whole genome shotgun (WGS) entry which is preliminary data.</text>
</comment>
<reference evidence="2" key="1">
    <citation type="journal article" date="2013" name="Environ. Microbiol.">
        <title>Microbiota from the distal guts of lean and obese adolescents exhibit partial functional redundancy besides clear differences in community structure.</title>
        <authorList>
            <person name="Ferrer M."/>
            <person name="Ruiz A."/>
            <person name="Lanza F."/>
            <person name="Haange S.B."/>
            <person name="Oberbach A."/>
            <person name="Till H."/>
            <person name="Bargiela R."/>
            <person name="Campoy C."/>
            <person name="Segura M.T."/>
            <person name="Richter M."/>
            <person name="von Bergen M."/>
            <person name="Seifert J."/>
            <person name="Suarez A."/>
        </authorList>
    </citation>
    <scope>NUCLEOTIDE SEQUENCE</scope>
</reference>
<dbReference type="AlphaFoldDB" id="K1TIB6"/>
<organism evidence="2">
    <name type="scientific">human gut metagenome</name>
    <dbReference type="NCBI Taxonomy" id="408170"/>
    <lineage>
        <taxon>unclassified sequences</taxon>
        <taxon>metagenomes</taxon>
        <taxon>organismal metagenomes</taxon>
    </lineage>
</organism>
<name>K1TIB6_9ZZZZ</name>
<protein>
    <recommendedName>
        <fullName evidence="1">TNT domain-containing protein</fullName>
    </recommendedName>
</protein>
<dbReference type="InterPro" id="IPR025331">
    <property type="entry name" value="TNT"/>
</dbReference>
<dbReference type="GO" id="GO:0050135">
    <property type="term" value="F:NADP+ nucleosidase activity"/>
    <property type="evidence" value="ECO:0007669"/>
    <property type="project" value="InterPro"/>
</dbReference>
<accession>K1TIB6</accession>
<evidence type="ECO:0000313" key="2">
    <source>
        <dbReference type="EMBL" id="EKC58981.1"/>
    </source>
</evidence>
<sequence>MPYRDNLWAYHKYAVVKDINNVTTSTIESTFNMLGMGIQIEMQALIKRLVKVGYLREIL</sequence>
<proteinExistence type="predicted"/>